<evidence type="ECO:0000313" key="3">
    <source>
        <dbReference type="Proteomes" id="UP001162060"/>
    </source>
</evidence>
<dbReference type="Proteomes" id="UP001162060">
    <property type="component" value="Unassembled WGS sequence"/>
</dbReference>
<feature type="compositionally biased region" description="Basic and acidic residues" evidence="1">
    <location>
        <begin position="9"/>
        <end position="21"/>
    </location>
</feature>
<accession>A0AAV1UYC3</accession>
<reference evidence="2" key="1">
    <citation type="submission" date="2024-01" db="EMBL/GenBank/DDBJ databases">
        <authorList>
            <person name="Webb A."/>
        </authorList>
    </citation>
    <scope>NUCLEOTIDE SEQUENCE</scope>
    <source>
        <strain evidence="2">Pm1</strain>
    </source>
</reference>
<proteinExistence type="predicted"/>
<sequence length="82" mass="8958">MLGSHSQHGSRDQGYHSHDTSEEGGSQSEIPGIERMADQDYLDKLNLQARDASVSAMVVLFPGETEAEFDAVFAGLTELIIY</sequence>
<feature type="region of interest" description="Disordered" evidence="1">
    <location>
        <begin position="1"/>
        <end position="35"/>
    </location>
</feature>
<dbReference type="EMBL" id="CAKLBY020000231">
    <property type="protein sequence ID" value="CAK7938573.1"/>
    <property type="molecule type" value="Genomic_DNA"/>
</dbReference>
<organism evidence="2 3">
    <name type="scientific">Peronospora matthiolae</name>
    <dbReference type="NCBI Taxonomy" id="2874970"/>
    <lineage>
        <taxon>Eukaryota</taxon>
        <taxon>Sar</taxon>
        <taxon>Stramenopiles</taxon>
        <taxon>Oomycota</taxon>
        <taxon>Peronosporomycetes</taxon>
        <taxon>Peronosporales</taxon>
        <taxon>Peronosporaceae</taxon>
        <taxon>Peronospora</taxon>
    </lineage>
</organism>
<protein>
    <submittedName>
        <fullName evidence="2">Uncharacterized protein</fullName>
    </submittedName>
</protein>
<evidence type="ECO:0000313" key="2">
    <source>
        <dbReference type="EMBL" id="CAK7938573.1"/>
    </source>
</evidence>
<gene>
    <name evidence="2" type="ORF">PM001_LOCUS23723</name>
</gene>
<evidence type="ECO:0000256" key="1">
    <source>
        <dbReference type="SAM" id="MobiDB-lite"/>
    </source>
</evidence>
<name>A0AAV1UYC3_9STRA</name>
<dbReference type="AlphaFoldDB" id="A0AAV1UYC3"/>
<comment type="caution">
    <text evidence="2">The sequence shown here is derived from an EMBL/GenBank/DDBJ whole genome shotgun (WGS) entry which is preliminary data.</text>
</comment>